<dbReference type="Pfam" id="PF04082">
    <property type="entry name" value="Fungal_trans"/>
    <property type="match status" value="1"/>
</dbReference>
<keyword evidence="1" id="KW-0479">Metal-binding</keyword>
<dbReference type="STRING" id="930990.A0A067MTL9"/>
<dbReference type="OrthoDB" id="4161332at2759"/>
<dbReference type="Gene3D" id="4.10.240.10">
    <property type="entry name" value="Zn(2)-C6 fungal-type DNA-binding domain"/>
    <property type="match status" value="1"/>
</dbReference>
<proteinExistence type="predicted"/>
<dbReference type="GO" id="GO:0000981">
    <property type="term" value="F:DNA-binding transcription factor activity, RNA polymerase II-specific"/>
    <property type="evidence" value="ECO:0007669"/>
    <property type="project" value="InterPro"/>
</dbReference>
<dbReference type="InterPro" id="IPR036864">
    <property type="entry name" value="Zn2-C6_fun-type_DNA-bd_sf"/>
</dbReference>
<dbReference type="Pfam" id="PF00172">
    <property type="entry name" value="Zn_clus"/>
    <property type="match status" value="1"/>
</dbReference>
<sequence length="997" mass="108164">MHPQYPPHMNGGSPSPGAPGARQPAYYPPHPPSPGYPHAAIPMPPQQPGGRGAPVTHYVYPAVPAYPYAHPYAHYQQVPPPPPHHRPPPPPQYAQSPQPQPSRQRTMSSPSSTPATPMGSQQGNKRKRKSTDTGKSRSGDRGSEDEASGSEAPAIHSSASASTPVQAPSPAVDKNKRTKTQRACDPCRRKKIRRVACDVIPESEPPICQHCKQYGFECTFFLPITETRFKKKREEEAAAAAALAQAAAAEKPGAPSNGERARSNSARAESSETPDVPKGEVKIYGPTSLSYIMHSTPSVPTRAFESYDLRYRQTWEVGKSGDGFIQIHEPSPSSAPLTMPKPVETRMERGVMEKLVNSYFKNIAPLFPVVTAAEFLASPSPPPVLLYAICCVAAAARDVPQRVFEALRAATNAVIRSEDVLSNASVVNVQALLILGMCGDCHSTSVHNAMSAAWLRVSAAIRMAQDLGLHRAEAVKTDIDLRRRLWAACVVSDRWYGLIFGHPFMIDVHDCDVRLPTPEDPATEETRLTQPCLFLGELVKLSILLGRVLKAIYSPTGLVHATDEVIQKLLDDMDSWKANLPPALVYRGPDSIQPAGLLHLFYSCVCMIFWRVFMRITYACPAHLKFSLTVERMSELLNLARESIEWLVKHEHLYDMWLIIAYATTSAALVEYHTHARRRDPDSLISLQSLRDCVQRWEAAIEPGHMSSRRKTSEIISLLFEASQSHNAPEPATLNPTVGVNLRSFQNGNYQFRKDPSRPGGGIWVASEQIVQSHKDVPKGTFLLQTELEDEEKGKGESNSRQKTDVEMAPPAGEEGSKPGEASGILNIAPLGQGLINGSGMVDHDGASGEIGSGGMPLSANVNPSIAEARMQPGVQVLNTLDQPTSSVMFGQFAGAEHGLLDGIPGSMFDWDQWETFFTRLNLPTDPNALSAFQAAAAAGMPAPSMDSNSGAGSRSASGASSAQPSGSQQPGQISRRESFPPPQPPQHHSPAPPPPQ</sequence>
<protein>
    <recommendedName>
        <fullName evidence="7">Zn(2)-C6 fungal-type domain-containing protein</fullName>
    </recommendedName>
</protein>
<evidence type="ECO:0000259" key="7">
    <source>
        <dbReference type="PROSITE" id="PS50048"/>
    </source>
</evidence>
<dbReference type="PROSITE" id="PS50048">
    <property type="entry name" value="ZN2_CY6_FUNGAL_2"/>
    <property type="match status" value="1"/>
</dbReference>
<name>A0A067MTL9_BOTB1</name>
<dbReference type="EMBL" id="KL198022">
    <property type="protein sequence ID" value="KDQ18055.1"/>
    <property type="molecule type" value="Genomic_DNA"/>
</dbReference>
<keyword evidence="4" id="KW-0804">Transcription</keyword>
<keyword evidence="2" id="KW-0805">Transcription regulation</keyword>
<feature type="compositionally biased region" description="Low complexity" evidence="6">
    <location>
        <begin position="93"/>
        <end position="120"/>
    </location>
</feature>
<evidence type="ECO:0000256" key="3">
    <source>
        <dbReference type="ARBA" id="ARBA00023125"/>
    </source>
</evidence>
<feature type="compositionally biased region" description="Pro residues" evidence="6">
    <location>
        <begin position="980"/>
        <end position="997"/>
    </location>
</feature>
<organism evidence="8 9">
    <name type="scientific">Botryobasidium botryosum (strain FD-172 SS1)</name>
    <dbReference type="NCBI Taxonomy" id="930990"/>
    <lineage>
        <taxon>Eukaryota</taxon>
        <taxon>Fungi</taxon>
        <taxon>Dikarya</taxon>
        <taxon>Basidiomycota</taxon>
        <taxon>Agaricomycotina</taxon>
        <taxon>Agaricomycetes</taxon>
        <taxon>Cantharellales</taxon>
        <taxon>Botryobasidiaceae</taxon>
        <taxon>Botryobasidium</taxon>
    </lineage>
</organism>
<evidence type="ECO:0000256" key="5">
    <source>
        <dbReference type="ARBA" id="ARBA00023242"/>
    </source>
</evidence>
<evidence type="ECO:0000256" key="4">
    <source>
        <dbReference type="ARBA" id="ARBA00023163"/>
    </source>
</evidence>
<feature type="domain" description="Zn(2)-C6 fungal-type" evidence="7">
    <location>
        <begin position="183"/>
        <end position="220"/>
    </location>
</feature>
<feature type="region of interest" description="Disordered" evidence="6">
    <location>
        <begin position="1"/>
        <end position="55"/>
    </location>
</feature>
<dbReference type="FunCoup" id="A0A067MTL9">
    <property type="interactions" value="26"/>
</dbReference>
<feature type="compositionally biased region" description="Low complexity" evidence="6">
    <location>
        <begin position="11"/>
        <end position="25"/>
    </location>
</feature>
<dbReference type="CDD" id="cd12148">
    <property type="entry name" value="fungal_TF_MHR"/>
    <property type="match status" value="1"/>
</dbReference>
<dbReference type="GO" id="GO:0008270">
    <property type="term" value="F:zinc ion binding"/>
    <property type="evidence" value="ECO:0007669"/>
    <property type="project" value="InterPro"/>
</dbReference>
<dbReference type="InterPro" id="IPR001138">
    <property type="entry name" value="Zn2Cys6_DnaBD"/>
</dbReference>
<evidence type="ECO:0000256" key="1">
    <source>
        <dbReference type="ARBA" id="ARBA00022723"/>
    </source>
</evidence>
<dbReference type="HOGENOM" id="CLU_006242_0_0_1"/>
<dbReference type="CDD" id="cd00067">
    <property type="entry name" value="GAL4"/>
    <property type="match status" value="1"/>
</dbReference>
<dbReference type="AlphaFoldDB" id="A0A067MTL9"/>
<evidence type="ECO:0000313" key="8">
    <source>
        <dbReference type="EMBL" id="KDQ18055.1"/>
    </source>
</evidence>
<dbReference type="GO" id="GO:0003677">
    <property type="term" value="F:DNA binding"/>
    <property type="evidence" value="ECO:0007669"/>
    <property type="project" value="UniProtKB-KW"/>
</dbReference>
<dbReference type="InParanoid" id="A0A067MTL9"/>
<feature type="compositionally biased region" description="Basic and acidic residues" evidence="6">
    <location>
        <begin position="130"/>
        <end position="144"/>
    </location>
</feature>
<feature type="compositionally biased region" description="Low complexity" evidence="6">
    <location>
        <begin position="950"/>
        <end position="974"/>
    </location>
</feature>
<dbReference type="GO" id="GO:0006351">
    <property type="term" value="P:DNA-templated transcription"/>
    <property type="evidence" value="ECO:0007669"/>
    <property type="project" value="InterPro"/>
</dbReference>
<accession>A0A067MTL9</accession>
<dbReference type="InterPro" id="IPR007219">
    <property type="entry name" value="XnlR_reg_dom"/>
</dbReference>
<feature type="compositionally biased region" description="Basic and acidic residues" evidence="6">
    <location>
        <begin position="792"/>
        <end position="806"/>
    </location>
</feature>
<feature type="region of interest" description="Disordered" evidence="6">
    <location>
        <begin position="786"/>
        <end position="821"/>
    </location>
</feature>
<dbReference type="SMART" id="SM00906">
    <property type="entry name" value="Fungal_trans"/>
    <property type="match status" value="1"/>
</dbReference>
<feature type="compositionally biased region" description="Polar residues" evidence="6">
    <location>
        <begin position="157"/>
        <end position="166"/>
    </location>
</feature>
<dbReference type="SUPFAM" id="SSF57701">
    <property type="entry name" value="Zn2/Cys6 DNA-binding domain"/>
    <property type="match status" value="1"/>
</dbReference>
<evidence type="ECO:0000256" key="6">
    <source>
        <dbReference type="SAM" id="MobiDB-lite"/>
    </source>
</evidence>
<feature type="region of interest" description="Disordered" evidence="6">
    <location>
        <begin position="941"/>
        <end position="997"/>
    </location>
</feature>
<feature type="region of interest" description="Disordered" evidence="6">
    <location>
        <begin position="74"/>
        <end position="186"/>
    </location>
</feature>
<keyword evidence="3" id="KW-0238">DNA-binding</keyword>
<gene>
    <name evidence="8" type="ORF">BOTBODRAFT_155106</name>
</gene>
<dbReference type="SMART" id="SM00066">
    <property type="entry name" value="GAL4"/>
    <property type="match status" value="1"/>
</dbReference>
<evidence type="ECO:0000256" key="2">
    <source>
        <dbReference type="ARBA" id="ARBA00023015"/>
    </source>
</evidence>
<dbReference type="Proteomes" id="UP000027195">
    <property type="component" value="Unassembled WGS sequence"/>
</dbReference>
<reference evidence="9" key="1">
    <citation type="journal article" date="2014" name="Proc. Natl. Acad. Sci. U.S.A.">
        <title>Extensive sampling of basidiomycete genomes demonstrates inadequacy of the white-rot/brown-rot paradigm for wood decay fungi.</title>
        <authorList>
            <person name="Riley R."/>
            <person name="Salamov A.A."/>
            <person name="Brown D.W."/>
            <person name="Nagy L.G."/>
            <person name="Floudas D."/>
            <person name="Held B.W."/>
            <person name="Levasseur A."/>
            <person name="Lombard V."/>
            <person name="Morin E."/>
            <person name="Otillar R."/>
            <person name="Lindquist E.A."/>
            <person name="Sun H."/>
            <person name="LaButti K.M."/>
            <person name="Schmutz J."/>
            <person name="Jabbour D."/>
            <person name="Luo H."/>
            <person name="Baker S.E."/>
            <person name="Pisabarro A.G."/>
            <person name="Walton J.D."/>
            <person name="Blanchette R.A."/>
            <person name="Henrissat B."/>
            <person name="Martin F."/>
            <person name="Cullen D."/>
            <person name="Hibbett D.S."/>
            <person name="Grigoriev I.V."/>
        </authorList>
    </citation>
    <scope>NUCLEOTIDE SEQUENCE [LARGE SCALE GENOMIC DNA]</scope>
    <source>
        <strain evidence="9">FD-172 SS1</strain>
    </source>
</reference>
<feature type="region of interest" description="Disordered" evidence="6">
    <location>
        <begin position="243"/>
        <end position="281"/>
    </location>
</feature>
<dbReference type="PANTHER" id="PTHR31668">
    <property type="entry name" value="GLUCOSE TRANSPORT TRANSCRIPTION REGULATOR RGT1-RELATED-RELATED"/>
    <property type="match status" value="1"/>
</dbReference>
<keyword evidence="5" id="KW-0539">Nucleus</keyword>
<feature type="compositionally biased region" description="Pro residues" evidence="6">
    <location>
        <begin position="78"/>
        <end position="92"/>
    </location>
</feature>
<keyword evidence="9" id="KW-1185">Reference proteome</keyword>
<dbReference type="InterPro" id="IPR050797">
    <property type="entry name" value="Carb_Metab_Trans_Reg"/>
</dbReference>
<dbReference type="PANTHER" id="PTHR31668:SF26">
    <property type="entry name" value="GLUCOSE TRANSPORT TRANSCRIPTION REGULATOR RGT1-RELATED"/>
    <property type="match status" value="1"/>
</dbReference>
<feature type="compositionally biased region" description="Pro residues" evidence="6">
    <location>
        <begin position="26"/>
        <end position="35"/>
    </location>
</feature>
<evidence type="ECO:0000313" key="9">
    <source>
        <dbReference type="Proteomes" id="UP000027195"/>
    </source>
</evidence>